<sequence length="158" mass="17973">MSKILLNVSDLTDLINNINQSDNNSSNNEDESMRIRMFVQLVDIRYCEPDRKGRRSQLVVQDLTDYRKRDSTDGCDELKTVSLMIDDSLFQEVFGDGFKNSDMGMAPQLGDPIDIRIGLWNNGVCCTEVLDIKRISLQELTILKEFLSSDLGKEFLGI</sequence>
<dbReference type="RefSeq" id="XP_001645494.1">
    <property type="nucleotide sequence ID" value="XM_001645444.1"/>
</dbReference>
<dbReference type="EMBL" id="DS480400">
    <property type="protein sequence ID" value="EDO17636.1"/>
    <property type="molecule type" value="Genomic_DNA"/>
</dbReference>
<accession>A7TJ67</accession>
<dbReference type="OMA" id="FINIKCE"/>
<evidence type="ECO:0000313" key="1">
    <source>
        <dbReference type="EMBL" id="EDO17636.1"/>
    </source>
</evidence>
<protein>
    <submittedName>
        <fullName evidence="1">Uncharacterized protein</fullName>
    </submittedName>
</protein>
<gene>
    <name evidence="1" type="ORF">Kpol_1004p8</name>
</gene>
<evidence type="ECO:0000313" key="2">
    <source>
        <dbReference type="Proteomes" id="UP000000267"/>
    </source>
</evidence>
<dbReference type="InParanoid" id="A7TJ67"/>
<dbReference type="eggNOG" id="ENOG502SCDC">
    <property type="taxonomic scope" value="Eukaryota"/>
</dbReference>
<dbReference type="KEGG" id="vpo:Kpol_1004p8"/>
<keyword evidence="2" id="KW-1185">Reference proteome</keyword>
<dbReference type="OrthoDB" id="4063877at2759"/>
<dbReference type="CDD" id="cd23707">
    <property type="entry name" value="Ten1_OBF"/>
    <property type="match status" value="1"/>
</dbReference>
<dbReference type="PhylomeDB" id="A7TJ67"/>
<organism evidence="2">
    <name type="scientific">Vanderwaltozyma polyspora (strain ATCC 22028 / DSM 70294 / BCRC 21397 / CBS 2163 / NBRC 10782 / NRRL Y-8283 / UCD 57-17)</name>
    <name type="common">Kluyveromyces polysporus</name>
    <dbReference type="NCBI Taxonomy" id="436907"/>
    <lineage>
        <taxon>Eukaryota</taxon>
        <taxon>Fungi</taxon>
        <taxon>Dikarya</taxon>
        <taxon>Ascomycota</taxon>
        <taxon>Saccharomycotina</taxon>
        <taxon>Saccharomycetes</taxon>
        <taxon>Saccharomycetales</taxon>
        <taxon>Saccharomycetaceae</taxon>
        <taxon>Vanderwaltozyma</taxon>
    </lineage>
</organism>
<dbReference type="FunCoup" id="A7TJ67">
    <property type="interactions" value="22"/>
</dbReference>
<name>A7TJ67_VANPO</name>
<dbReference type="GO" id="GO:0043047">
    <property type="term" value="F:single-stranded telomeric DNA binding"/>
    <property type="evidence" value="ECO:0007669"/>
    <property type="project" value="InterPro"/>
</dbReference>
<dbReference type="HOGENOM" id="CLU_1653134_0_0_1"/>
<dbReference type="InterPro" id="IPR024222">
    <property type="entry name" value="Ten1_fungal"/>
</dbReference>
<dbReference type="GO" id="GO:0016233">
    <property type="term" value="P:telomere capping"/>
    <property type="evidence" value="ECO:0007669"/>
    <property type="project" value="InterPro"/>
</dbReference>
<reference evidence="1 2" key="1">
    <citation type="journal article" date="2007" name="Proc. Natl. Acad. Sci. U.S.A.">
        <title>Independent sorting-out of thousands of duplicated gene pairs in two yeast species descended from a whole-genome duplication.</title>
        <authorList>
            <person name="Scannell D.R."/>
            <person name="Frank A.C."/>
            <person name="Conant G.C."/>
            <person name="Byrne K.P."/>
            <person name="Woolfit M."/>
            <person name="Wolfe K.H."/>
        </authorList>
    </citation>
    <scope>NUCLEOTIDE SEQUENCE [LARGE SCALE GENOMIC DNA]</scope>
    <source>
        <strain evidence="2">ATCC 22028 / DSM 70294 / BCRC 21397 / CBS 2163 / NBRC 10782 / NRRL Y-8283 / UCD 57-17</strain>
    </source>
</reference>
<dbReference type="GeneID" id="5545865"/>
<dbReference type="Pfam" id="PF12658">
    <property type="entry name" value="Ten1"/>
    <property type="match status" value="1"/>
</dbReference>
<dbReference type="AlphaFoldDB" id="A7TJ67"/>
<proteinExistence type="predicted"/>
<dbReference type="Proteomes" id="UP000000267">
    <property type="component" value="Unassembled WGS sequence"/>
</dbReference>
<dbReference type="GO" id="GO:1990879">
    <property type="term" value="C:CST complex"/>
    <property type="evidence" value="ECO:0007669"/>
    <property type="project" value="InterPro"/>
</dbReference>